<sequence>MCKFVAAVRNFAEPLMQRAIWSIYLCLKELKSVIIFTARCWSWFVSIMSRMILCQISIIGTGRIWKCGKHKTRATTHRLWDY</sequence>
<dbReference type="AlphaFoldDB" id="A0ABD1NJW2"/>
<proteinExistence type="predicted"/>
<protein>
    <submittedName>
        <fullName evidence="1">Uncharacterized protein</fullName>
    </submittedName>
</protein>
<evidence type="ECO:0000313" key="2">
    <source>
        <dbReference type="Proteomes" id="UP001603857"/>
    </source>
</evidence>
<organism evidence="1 2">
    <name type="scientific">Flemingia macrophylla</name>
    <dbReference type="NCBI Taxonomy" id="520843"/>
    <lineage>
        <taxon>Eukaryota</taxon>
        <taxon>Viridiplantae</taxon>
        <taxon>Streptophyta</taxon>
        <taxon>Embryophyta</taxon>
        <taxon>Tracheophyta</taxon>
        <taxon>Spermatophyta</taxon>
        <taxon>Magnoliopsida</taxon>
        <taxon>eudicotyledons</taxon>
        <taxon>Gunneridae</taxon>
        <taxon>Pentapetalae</taxon>
        <taxon>rosids</taxon>
        <taxon>fabids</taxon>
        <taxon>Fabales</taxon>
        <taxon>Fabaceae</taxon>
        <taxon>Papilionoideae</taxon>
        <taxon>50 kb inversion clade</taxon>
        <taxon>NPAAA clade</taxon>
        <taxon>indigoferoid/millettioid clade</taxon>
        <taxon>Phaseoleae</taxon>
        <taxon>Flemingia</taxon>
    </lineage>
</organism>
<evidence type="ECO:0000313" key="1">
    <source>
        <dbReference type="EMBL" id="KAL2348143.1"/>
    </source>
</evidence>
<dbReference type="Proteomes" id="UP001603857">
    <property type="component" value="Unassembled WGS sequence"/>
</dbReference>
<accession>A0ABD1NJW2</accession>
<reference evidence="1 2" key="1">
    <citation type="submission" date="2024-08" db="EMBL/GenBank/DDBJ databases">
        <title>Insights into the chromosomal genome structure of Flemingia macrophylla.</title>
        <authorList>
            <person name="Ding Y."/>
            <person name="Zhao Y."/>
            <person name="Bi W."/>
            <person name="Wu M."/>
            <person name="Zhao G."/>
            <person name="Gong Y."/>
            <person name="Li W."/>
            <person name="Zhang P."/>
        </authorList>
    </citation>
    <scope>NUCLEOTIDE SEQUENCE [LARGE SCALE GENOMIC DNA]</scope>
    <source>
        <strain evidence="1">DYQJB</strain>
        <tissue evidence="1">Leaf</tissue>
    </source>
</reference>
<comment type="caution">
    <text evidence="1">The sequence shown here is derived from an EMBL/GenBank/DDBJ whole genome shotgun (WGS) entry which is preliminary data.</text>
</comment>
<name>A0ABD1NJW2_9FABA</name>
<gene>
    <name evidence="1" type="ORF">Fmac_002143</name>
</gene>
<keyword evidence="2" id="KW-1185">Reference proteome</keyword>
<dbReference type="EMBL" id="JBGMDY010000001">
    <property type="protein sequence ID" value="KAL2348143.1"/>
    <property type="molecule type" value="Genomic_DNA"/>
</dbReference>